<organism evidence="2 3">
    <name type="scientific">Ilex paraguariensis</name>
    <name type="common">yerba mate</name>
    <dbReference type="NCBI Taxonomy" id="185542"/>
    <lineage>
        <taxon>Eukaryota</taxon>
        <taxon>Viridiplantae</taxon>
        <taxon>Streptophyta</taxon>
        <taxon>Embryophyta</taxon>
        <taxon>Tracheophyta</taxon>
        <taxon>Spermatophyta</taxon>
        <taxon>Magnoliopsida</taxon>
        <taxon>eudicotyledons</taxon>
        <taxon>Gunneridae</taxon>
        <taxon>Pentapetalae</taxon>
        <taxon>asterids</taxon>
        <taxon>campanulids</taxon>
        <taxon>Aquifoliales</taxon>
        <taxon>Aquifoliaceae</taxon>
        <taxon>Ilex</taxon>
    </lineage>
</organism>
<proteinExistence type="predicted"/>
<evidence type="ECO:0000313" key="2">
    <source>
        <dbReference type="EMBL" id="CAK9146420.1"/>
    </source>
</evidence>
<gene>
    <name evidence="2" type="ORF">ILEXP_LOCUS14263</name>
</gene>
<dbReference type="EMBL" id="CAUOFW020001569">
    <property type="protein sequence ID" value="CAK9146420.1"/>
    <property type="molecule type" value="Genomic_DNA"/>
</dbReference>
<feature type="compositionally biased region" description="Polar residues" evidence="1">
    <location>
        <begin position="81"/>
        <end position="109"/>
    </location>
</feature>
<keyword evidence="3" id="KW-1185">Reference proteome</keyword>
<feature type="non-terminal residue" evidence="2">
    <location>
        <position position="1"/>
    </location>
</feature>
<sequence length="109" mass="12387">ILPSPTTGTLPFHTFNWKSNTNNNQLGIKQEEKNYSDFSFQLGTRLPRASTSMFESQNNGIPKEQQVWHYQEHTKQDGLPSMNTTVKFESSSIQSFSPETSTVESTQNN</sequence>
<name>A0ABC8RN56_9AQUA</name>
<evidence type="ECO:0000313" key="3">
    <source>
        <dbReference type="Proteomes" id="UP001642360"/>
    </source>
</evidence>
<dbReference type="Proteomes" id="UP001642360">
    <property type="component" value="Unassembled WGS sequence"/>
</dbReference>
<protein>
    <submittedName>
        <fullName evidence="2">Uncharacterized protein</fullName>
    </submittedName>
</protein>
<reference evidence="2 3" key="1">
    <citation type="submission" date="2024-02" db="EMBL/GenBank/DDBJ databases">
        <authorList>
            <person name="Vignale AGUSTIN F."/>
            <person name="Sosa J E."/>
            <person name="Modenutti C."/>
        </authorList>
    </citation>
    <scope>NUCLEOTIDE SEQUENCE [LARGE SCALE GENOMIC DNA]</scope>
</reference>
<feature type="non-terminal residue" evidence="2">
    <location>
        <position position="109"/>
    </location>
</feature>
<accession>A0ABC8RN56</accession>
<feature type="region of interest" description="Disordered" evidence="1">
    <location>
        <begin position="75"/>
        <end position="109"/>
    </location>
</feature>
<evidence type="ECO:0000256" key="1">
    <source>
        <dbReference type="SAM" id="MobiDB-lite"/>
    </source>
</evidence>
<dbReference type="AlphaFoldDB" id="A0ABC8RN56"/>
<comment type="caution">
    <text evidence="2">The sequence shown here is derived from an EMBL/GenBank/DDBJ whole genome shotgun (WGS) entry which is preliminary data.</text>
</comment>